<dbReference type="InterPro" id="IPR013491">
    <property type="entry name" value="Tape_meas_N"/>
</dbReference>
<gene>
    <name evidence="5" type="ORF">EK398_09225</name>
</gene>
<dbReference type="InterPro" id="IPR008258">
    <property type="entry name" value="Transglycosylase_SLT_dom_1"/>
</dbReference>
<dbReference type="Gene3D" id="1.20.120.20">
    <property type="entry name" value="Apolipoprotein"/>
    <property type="match status" value="1"/>
</dbReference>
<dbReference type="RefSeq" id="WP_127978902.1">
    <property type="nucleotide sequence ID" value="NZ_RYZS01000001.1"/>
</dbReference>
<feature type="transmembrane region" description="Helical" evidence="2">
    <location>
        <begin position="1213"/>
        <end position="1232"/>
    </location>
</feature>
<dbReference type="CDD" id="cd13402">
    <property type="entry name" value="LT_TF-like"/>
    <property type="match status" value="1"/>
</dbReference>
<dbReference type="PANTHER" id="PTHR38812:SF2">
    <property type="entry name" value="MU-LIKE PROPHAGE FLUMU PROTEIN GP42"/>
    <property type="match status" value="1"/>
</dbReference>
<dbReference type="SUPFAM" id="SSF53955">
    <property type="entry name" value="Lysozyme-like"/>
    <property type="match status" value="1"/>
</dbReference>
<feature type="domain" description="Tape measure protein N-terminal" evidence="4">
    <location>
        <begin position="352"/>
        <end position="544"/>
    </location>
</feature>
<keyword evidence="2" id="KW-0812">Transmembrane</keyword>
<evidence type="ECO:0000313" key="6">
    <source>
        <dbReference type="Proteomes" id="UP000288388"/>
    </source>
</evidence>
<dbReference type="Pfam" id="PF20155">
    <property type="entry name" value="TMP_3"/>
    <property type="match status" value="1"/>
</dbReference>
<feature type="compositionally biased region" description="Basic and acidic residues" evidence="1">
    <location>
        <begin position="2158"/>
        <end position="2173"/>
    </location>
</feature>
<dbReference type="Gene3D" id="1.10.530.10">
    <property type="match status" value="1"/>
</dbReference>
<dbReference type="InterPro" id="IPR016024">
    <property type="entry name" value="ARM-type_fold"/>
</dbReference>
<dbReference type="PANTHER" id="PTHR38812">
    <property type="entry name" value="MU-LIKE PROPHAGE FLUMU PROTEIN GP42"/>
    <property type="match status" value="1"/>
</dbReference>
<dbReference type="InterPro" id="IPR053058">
    <property type="entry name" value="Mulikevirus_tape_measure"/>
</dbReference>
<feature type="transmembrane region" description="Helical" evidence="2">
    <location>
        <begin position="1100"/>
        <end position="1119"/>
    </location>
</feature>
<keyword evidence="2" id="KW-1133">Transmembrane helix</keyword>
<proteinExistence type="predicted"/>
<keyword evidence="2" id="KW-0472">Membrane</keyword>
<evidence type="ECO:0000256" key="1">
    <source>
        <dbReference type="SAM" id="MobiDB-lite"/>
    </source>
</evidence>
<protein>
    <submittedName>
        <fullName evidence="5">Tape measure protein</fullName>
    </submittedName>
</protein>
<feature type="region of interest" description="Disordered" evidence="1">
    <location>
        <begin position="2152"/>
        <end position="2173"/>
    </location>
</feature>
<organism evidence="5 6">
    <name type="scientific">Enterococcus avium</name>
    <name type="common">Streptococcus avium</name>
    <dbReference type="NCBI Taxonomy" id="33945"/>
    <lineage>
        <taxon>Bacteria</taxon>
        <taxon>Bacillati</taxon>
        <taxon>Bacillota</taxon>
        <taxon>Bacilli</taxon>
        <taxon>Lactobacillales</taxon>
        <taxon>Enterococcaceae</taxon>
        <taxon>Enterococcus</taxon>
    </lineage>
</organism>
<evidence type="ECO:0000259" key="3">
    <source>
        <dbReference type="Pfam" id="PF01464"/>
    </source>
</evidence>
<sequence length="2173" mass="232901">MAEGTKVGGAYIEITADSAPAEKAVATFFNWFTRTGEAATDLASKISNTVETAKDLGEKGSQSAKTVSTGFQSMTQKMKSANASLSADSKKNFDQMKSDAKLSYSEMTKDSKAMNKALVISMKSSVSNLKSSFTDLKNGFKTIGNSLLDLIKKPVDKVIELPGTIQRAMKSVTGFVSSGFAQAKNQAISQIQSIPTKATQVLNRTKDVFVTGFNSIVNTTASAVSKIGNGLSQLPSKASQVASNIRTGFVNGIKSIPSVASNIWQSVKSGIKSISTSASDASRSVKNNLTSGFKSVFDKAKSIFPNIRNQIKSGVDDPSKSARQSVEDVASSIASIAIVAKAFDILRDSIGRAIDRIDTIDTATKSLTVLTGSAQMAKTVMDDLAAAIEGTPIALNDVAMGAKKMVAAGMEGTKVKGVFQAIADAAYGVGDGAESIDQITSAIAGMQSAGVVYADDINRLVDAGIPAWQILANASQKSVTDMKEAVSDGTLEAGKAIETLRKGIEEGTDGVAGSTARMAGLAKTAGDTLSGSMANFRTAITTTIVKGLEPFKKVAVDALGSATASMKSFRDNTIGSEKVQEVLASIAKALENIGKSANPLISIVKGLFAALSSYGALVLLLAALIKFVQWIGPFIKLAAANPFVLVIAAVIGLGVAITDLYKRSEKFRQLVAPLINFVKKLGETFVIAGNAIHGALQLIFVGGDRKKTEALRENLNQLLPQQTVNVIIDRLTALHKAFGEFREKASEKFGLAAQAIKGSFDLIFVGGDRGKTEELKQTLNNLFPQETANKILDRLTILHKAFDQFKKDANERVQVASNIIRSSLDQILHGGDRKQYEDLKLALADFLPQDTVNAIMNRITILHESFNRLKNGIQIVKDVLTGDMDFHSFSESINTSMFSDVTMQRFEKFYEIVQQIRRAFLGLKFIIAGNITSLEGLTNLFGDSFSENQLNIIYRLGQGIRNFVQGVKQQFAGFEIAIDKAFEGKFEPLINIFKSLLPKIIAILVGGIPGLIITGSNLISKLAEGMGTTVPDLLEKISEIVLGLVTSFTEILPKMIEVGVNLLTNIIQGILQTLIPLAQAAVTVAFTISKTIIETLLSVLPQLIESGVTILTAIITGIIQMLPNLISAVISLVEMILSLIITYLPKIIEAGMTILVALINGIMMMLPKLIELAFNLIISLVTTLIQSLPKIIEAGVKILGSLIQGILNVLPKLIELAIKLIITIVAILIQNLPKIIGAGVQILLALGKGILNTIGVLIKMLPQVVAAIFKAFGDVKWGKIGKDIIGGIGKGITDAAGSIKKAVTDVAGNVGKWFKDKLKIKSPSRVMIGIAKWVPEGVAVGIEKGLPVIEGAVSTMTDMMTKAVQDTEPVGLSSNMIVTESYGMPDASQMQASAQRASQAGNQGMSDSTPQLLQTALSAANGILGQFSSISPSMVTQGSEWLSNFMTGWNSVLPSMMNVVSSFISNYTKVITAQNSPNYLMGRAWIQNMLNGWNSLVQTFINTVRNFCNQVINLLRSFYGAMYQTGRTWLQNLMNGWNSLYQTFINRVNQLGNDAINNLRSKSGGFNSAGRFLMQSLIDGINAMGGSLSATMNGVANKMVGGIGKGVNGVIAGVNYVLKEVESDKKLGAWTVPQYANGTDGHPADGPAIVNDQKGSKYQEIIQEPDGSTFIAKGRNALVWLKKGAKVLNATMTERVLKAQNNLGSMIPKYADGVGEFDIVDFLDDENAVLKFLNSKVDYKGINEPWLDMTKSGVKLMTGAANKMIQGELEKFFTHGTFDGAMGANNVYKYLVDIAQKMMSKFPGLTITSGYRAGDPYYHGKHQAIDLAYPGVVGSAKYTEAANWAFEKFAKQIAYVITNGKVRDRMGLSGTGSSGQWVTWPDGDHFDHIHLNGAMGSGDIFTGGGGSSAVGYNPSAGVEQWRSLAIKALKMEGQYTPANLNAMLRQIQTESGGNPNAVNNWDINAQRGDPSRGLLQTISATFKAYARPGYDKNMVDPLSNMLASIRYAVSRYGSLLAAYRGVGYENGGWITQDGLYRAGEKGNPEVVLPVTKPARAMELIGQALNYMAQNGSGIIQSATTGLSDMASNMTLNLADLIGVDTQAIRSNFAGSTSLDIKEVIRLLNVNNQLLAEIRDQDSDIYMDKEKVGKKVAPTVAKENARNERLSERRKGRV</sequence>
<dbReference type="Proteomes" id="UP000288388">
    <property type="component" value="Unassembled WGS sequence"/>
</dbReference>
<feature type="transmembrane region" description="Helical" evidence="2">
    <location>
        <begin position="606"/>
        <end position="625"/>
    </location>
</feature>
<feature type="transmembrane region" description="Helical" evidence="2">
    <location>
        <begin position="1172"/>
        <end position="1192"/>
    </location>
</feature>
<accession>A0A437UN28</accession>
<dbReference type="NCBIfam" id="TIGR02675">
    <property type="entry name" value="tape_meas_nterm"/>
    <property type="match status" value="1"/>
</dbReference>
<comment type="caution">
    <text evidence="5">The sequence shown here is derived from an EMBL/GenBank/DDBJ whole genome shotgun (WGS) entry which is preliminary data.</text>
</comment>
<reference evidence="5 6" key="1">
    <citation type="submission" date="2018-12" db="EMBL/GenBank/DDBJ databases">
        <title>A novel vanA-carrying plasmid in a clinical isolate of Enterococcus avium.</title>
        <authorList>
            <person name="Bernasconi O.J."/>
            <person name="Luzzaro F."/>
            <person name="Endimiani A."/>
        </authorList>
    </citation>
    <scope>NUCLEOTIDE SEQUENCE [LARGE SCALE GENOMIC DNA]</scope>
    <source>
        <strain evidence="5 6">LC0559/18</strain>
    </source>
</reference>
<dbReference type="SUPFAM" id="SSF48371">
    <property type="entry name" value="ARM repeat"/>
    <property type="match status" value="1"/>
</dbReference>
<feature type="transmembrane region" description="Helical" evidence="2">
    <location>
        <begin position="1150"/>
        <end position="1166"/>
    </location>
</feature>
<dbReference type="Pfam" id="PF01464">
    <property type="entry name" value="SLT"/>
    <property type="match status" value="1"/>
</dbReference>
<evidence type="ECO:0000313" key="5">
    <source>
        <dbReference type="EMBL" id="RVU95025.1"/>
    </source>
</evidence>
<dbReference type="EMBL" id="RYZS01000001">
    <property type="protein sequence ID" value="RVU95025.1"/>
    <property type="molecule type" value="Genomic_DNA"/>
</dbReference>
<name>A0A437UN28_ENTAV</name>
<feature type="transmembrane region" description="Helical" evidence="2">
    <location>
        <begin position="637"/>
        <end position="661"/>
    </location>
</feature>
<feature type="domain" description="Transglycosylase SLT" evidence="3">
    <location>
        <begin position="1947"/>
        <end position="2016"/>
    </location>
</feature>
<evidence type="ECO:0000259" key="4">
    <source>
        <dbReference type="Pfam" id="PF20155"/>
    </source>
</evidence>
<evidence type="ECO:0000256" key="2">
    <source>
        <dbReference type="SAM" id="Phobius"/>
    </source>
</evidence>
<feature type="transmembrane region" description="Helical" evidence="2">
    <location>
        <begin position="1000"/>
        <end position="1019"/>
    </location>
</feature>
<dbReference type="InterPro" id="IPR023346">
    <property type="entry name" value="Lysozyme-like_dom_sf"/>
</dbReference>